<sequence>MEKERINRLIQSVGINTFIRYFDDFQKKTTKELVGLFNDKEKNWTPASKAMKASIGKRIFEEGLEKEALRIILRRDFEIIPGGNTTKDMAEKIALQYNITEEHE</sequence>
<comment type="caution">
    <text evidence="1">The sequence shown here is derived from an EMBL/GenBank/DDBJ whole genome shotgun (WGS) entry which is preliminary data.</text>
</comment>
<reference evidence="1" key="1">
    <citation type="submission" date="2019-03" db="EMBL/GenBank/DDBJ databases">
        <title>Single cell metagenomics reveals metabolic interactions within the superorganism composed of flagellate Streblomastix strix and complex community of Bacteroidetes bacteria on its surface.</title>
        <authorList>
            <person name="Treitli S.C."/>
            <person name="Kolisko M."/>
            <person name="Husnik F."/>
            <person name="Keeling P."/>
            <person name="Hampl V."/>
        </authorList>
    </citation>
    <scope>NUCLEOTIDE SEQUENCE</scope>
    <source>
        <strain evidence="1">STM</strain>
    </source>
</reference>
<accession>A0A5J4QLJ5</accession>
<gene>
    <name evidence="1" type="ORF">EZS27_028053</name>
</gene>
<dbReference type="EMBL" id="SNRY01003054">
    <property type="protein sequence ID" value="KAA6322402.1"/>
    <property type="molecule type" value="Genomic_DNA"/>
</dbReference>
<organism evidence="1">
    <name type="scientific">termite gut metagenome</name>
    <dbReference type="NCBI Taxonomy" id="433724"/>
    <lineage>
        <taxon>unclassified sequences</taxon>
        <taxon>metagenomes</taxon>
        <taxon>organismal metagenomes</taxon>
    </lineage>
</organism>
<evidence type="ECO:0000313" key="1">
    <source>
        <dbReference type="EMBL" id="KAA6322402.1"/>
    </source>
</evidence>
<name>A0A5J4QLJ5_9ZZZZ</name>
<proteinExistence type="predicted"/>
<protein>
    <submittedName>
        <fullName evidence="1">Uncharacterized protein</fullName>
    </submittedName>
</protein>
<dbReference type="AlphaFoldDB" id="A0A5J4QLJ5"/>